<evidence type="ECO:0000256" key="2">
    <source>
        <dbReference type="ARBA" id="ARBA00023315"/>
    </source>
</evidence>
<reference evidence="5" key="1">
    <citation type="journal article" date="2014" name="Stand. Genomic Sci.">
        <title>Genome sequence of the exopolysaccharide-producing Salipiger mucosus type strain (DSM 16094(T)), a moderately halophilic member of the Roseobacter clade.</title>
        <authorList>
            <person name="Riedel T."/>
            <person name="Spring S."/>
            <person name="Fiebig A."/>
            <person name="Petersen J."/>
            <person name="Kyrpides N.C."/>
            <person name="Goker M."/>
            <person name="Klenk H.P."/>
        </authorList>
    </citation>
    <scope>NUCLEOTIDE SEQUENCE [LARGE SCALE GENOMIC DNA]</scope>
    <source>
        <strain evidence="5">DSM 16094</strain>
    </source>
</reference>
<name>S9S033_9RHOB</name>
<gene>
    <name evidence="4" type="ORF">Salmuc_05514</name>
</gene>
<accession>S9S033</accession>
<dbReference type="RefSeq" id="WP_020038584.1">
    <property type="nucleotide sequence ID" value="NZ_KE557278.1"/>
</dbReference>
<dbReference type="PROSITE" id="PS51186">
    <property type="entry name" value="GNAT"/>
    <property type="match status" value="1"/>
</dbReference>
<dbReference type="Gene3D" id="3.40.630.30">
    <property type="match status" value="1"/>
</dbReference>
<dbReference type="SUPFAM" id="SSF55729">
    <property type="entry name" value="Acyl-CoA N-acyltransferases (Nat)"/>
    <property type="match status" value="1"/>
</dbReference>
<keyword evidence="1 4" id="KW-0808">Transferase</keyword>
<dbReference type="OrthoDB" id="9803233at2"/>
<keyword evidence="5" id="KW-1185">Reference proteome</keyword>
<proteinExistence type="predicted"/>
<evidence type="ECO:0000256" key="1">
    <source>
        <dbReference type="ARBA" id="ARBA00022679"/>
    </source>
</evidence>
<dbReference type="AlphaFoldDB" id="S9S033"/>
<dbReference type="eggNOG" id="COG0456">
    <property type="taxonomic scope" value="Bacteria"/>
</dbReference>
<feature type="domain" description="N-acetyltransferase" evidence="3">
    <location>
        <begin position="3"/>
        <end position="151"/>
    </location>
</feature>
<evidence type="ECO:0000313" key="5">
    <source>
        <dbReference type="Proteomes" id="UP000015347"/>
    </source>
</evidence>
<evidence type="ECO:0000313" key="4">
    <source>
        <dbReference type="EMBL" id="EPX79574.1"/>
    </source>
</evidence>
<keyword evidence="2" id="KW-0012">Acyltransferase</keyword>
<dbReference type="PANTHER" id="PTHR43877:SF5">
    <property type="entry name" value="BLL8307 PROTEIN"/>
    <property type="match status" value="1"/>
</dbReference>
<dbReference type="InterPro" id="IPR000182">
    <property type="entry name" value="GNAT_dom"/>
</dbReference>
<dbReference type="InterPro" id="IPR016181">
    <property type="entry name" value="Acyl_CoA_acyltransferase"/>
</dbReference>
<dbReference type="CDD" id="cd04301">
    <property type="entry name" value="NAT_SF"/>
    <property type="match status" value="1"/>
</dbReference>
<protein>
    <submittedName>
        <fullName evidence="4">GCN5-related protein N-acetyltransferase</fullName>
    </submittedName>
</protein>
<dbReference type="Proteomes" id="UP000015347">
    <property type="component" value="Unassembled WGS sequence"/>
</dbReference>
<dbReference type="GO" id="GO:0016747">
    <property type="term" value="F:acyltransferase activity, transferring groups other than amino-acyl groups"/>
    <property type="evidence" value="ECO:0007669"/>
    <property type="project" value="InterPro"/>
</dbReference>
<dbReference type="PANTHER" id="PTHR43877">
    <property type="entry name" value="AMINOALKYLPHOSPHONATE N-ACETYLTRANSFERASE-RELATED-RELATED"/>
    <property type="match status" value="1"/>
</dbReference>
<organism evidence="4 5">
    <name type="scientific">Salipiger mucosus DSM 16094</name>
    <dbReference type="NCBI Taxonomy" id="1123237"/>
    <lineage>
        <taxon>Bacteria</taxon>
        <taxon>Pseudomonadati</taxon>
        <taxon>Pseudomonadota</taxon>
        <taxon>Alphaproteobacteria</taxon>
        <taxon>Rhodobacterales</taxon>
        <taxon>Roseobacteraceae</taxon>
        <taxon>Salipiger</taxon>
    </lineage>
</organism>
<sequence length="156" mass="16949">MALAIAPISPRDPHATALLRASHALMESLFPPEENHFLDIDALCDPSVTLYGAREDDVLLGCAALARAEGYAEVKSMYVAPEARGIGVARRLLMHLERVAAEDGIPLLRLETGDRLGAAVSLYEREGFLRRGPFGNYQANGSSLFYEKPVQQAVAQ</sequence>
<dbReference type="InterPro" id="IPR050832">
    <property type="entry name" value="Bact_Acetyltransf"/>
</dbReference>
<dbReference type="EMBL" id="APVH01000035">
    <property type="protein sequence ID" value="EPX79574.1"/>
    <property type="molecule type" value="Genomic_DNA"/>
</dbReference>
<comment type="caution">
    <text evidence="4">The sequence shown here is derived from an EMBL/GenBank/DDBJ whole genome shotgun (WGS) entry which is preliminary data.</text>
</comment>
<dbReference type="HOGENOM" id="CLU_013985_11_8_5"/>
<dbReference type="Pfam" id="PF00583">
    <property type="entry name" value="Acetyltransf_1"/>
    <property type="match status" value="1"/>
</dbReference>
<evidence type="ECO:0000259" key="3">
    <source>
        <dbReference type="PROSITE" id="PS51186"/>
    </source>
</evidence>